<dbReference type="HOGENOM" id="CLU_1514830_0_0_6"/>
<evidence type="ECO:0000313" key="1">
    <source>
        <dbReference type="EMBL" id="AGP79808.1"/>
    </source>
</evidence>
<proteinExistence type="predicted"/>
<keyword evidence="1" id="KW-0614">Plasmid</keyword>
<gene>
    <name evidence="1" type="ORF">I633_21906</name>
</gene>
<accession>S5ASH0</accession>
<name>S5ASH0_9ALTE</name>
<dbReference type="AlphaFoldDB" id="S5ASH0"/>
<geneLocation type="plasmid" evidence="1">
    <name>unnamed</name>
</geneLocation>
<organism evidence="1 2">
    <name type="scientific">Alteromonas mediterranea 615</name>
    <dbReference type="NCBI Taxonomy" id="1300253"/>
    <lineage>
        <taxon>Bacteria</taxon>
        <taxon>Pseudomonadati</taxon>
        <taxon>Pseudomonadota</taxon>
        <taxon>Gammaproteobacteria</taxon>
        <taxon>Alteromonadales</taxon>
        <taxon>Alteromonadaceae</taxon>
        <taxon>Alteromonas/Salinimonas group</taxon>
        <taxon>Alteromonas</taxon>
    </lineage>
</organism>
<sequence>MSLKFAFPMSSADGYSQFESGNGIPLILVIELSMQDIDSLCNFKHLCPDGRHESFLIESFVGLDMDISEYEAQLKSSAIQYHSCASIDLLDDSLRAVSMHVSPSLPAAIIPSKVLCNQVNLHVNDKKFWLTSRLRVGGETINFSSCSKSLSDLSSLFKKYFSGEVSTGIKRDESKGF</sequence>
<dbReference type="BioCyc" id="AMAC1300253:G12YX-3455-MONOMER"/>
<dbReference type="KEGG" id="amh:I633_21906"/>
<protein>
    <submittedName>
        <fullName evidence="1">Uncharacterized protein</fullName>
    </submittedName>
</protein>
<dbReference type="EMBL" id="CP004847">
    <property type="protein sequence ID" value="AGP79808.1"/>
    <property type="molecule type" value="Genomic_DNA"/>
</dbReference>
<evidence type="ECO:0000313" key="2">
    <source>
        <dbReference type="Proteomes" id="UP000014909"/>
    </source>
</evidence>
<reference evidence="1 2" key="1">
    <citation type="journal article" date="2013" name="Genome Biol. Evol.">
        <title>Genomic Diversity of "Deep Ecotype" Alteromonas macleodii Isolates: Evidence for Pan-Mediterranean Clonal Frames.</title>
        <authorList>
            <person name="Lopez-Perez M."/>
            <person name="Gonzaga A."/>
            <person name="Rodriguez-Valera F."/>
        </authorList>
    </citation>
    <scope>NUCLEOTIDE SEQUENCE [LARGE SCALE GENOMIC DNA]</scope>
    <source>
        <strain evidence="2">'English Channel 615'</strain>
        <plasmid evidence="2">Plasmid</plasmid>
    </source>
</reference>
<dbReference type="Proteomes" id="UP000014909">
    <property type="component" value="Plasmid unnamed"/>
</dbReference>